<comment type="subcellular location">
    <subcellularLocation>
        <location evidence="1">Membrane</location>
        <topology evidence="1">Multi-pass membrane protein</topology>
    </subcellularLocation>
</comment>
<evidence type="ECO:0000313" key="8">
    <source>
        <dbReference type="EMBL" id="KAI5081204.1"/>
    </source>
</evidence>
<dbReference type="EMBL" id="JABFUD020000004">
    <property type="protein sequence ID" value="KAI5081204.1"/>
    <property type="molecule type" value="Genomic_DNA"/>
</dbReference>
<protein>
    <submittedName>
        <fullName evidence="8">Uncharacterized protein</fullName>
    </submittedName>
</protein>
<sequence length="683" mass="73512">MDAHCSNGLHLKEACTMQMQTHNMQEERTISMSSFSTDSDVNGEVVSIAPGASSYPGEWWTVLVGDYEWGFLCTPRIPCHPKSKQPPFFKKDEKIPFLLAAVMGLQHALAMVAGIITAPAVIASSAGFTPKIQAYMVSSALIVTSLASFIQVYQFKLPFTKYVIGSGLLSVMGTSFAYVPVAQHVLPNLMSCSCNEARCKVGGSCLNCSQALQGPCKTEEEAYGAILGTVMVVCWFQTALAFVSPRVIRRIFPPVVTGTCLVLLGTSLVGTGFELWGGGQACATQVLTSTILCTGNGDVVLPFAHRYYVGLGLVVFLSFIVIEMFGSPFMRNTQVIIALIISIIVASAVRVRQCDASCSAPVCQQPICHNVLPQGVVYNRTSNSISGSPLSFYANSTICSQAQCAPPVCDGVICKTLRFVTGQEISQADWVTFLWTDKFPLTFYAPAVMPLLVASIVAATECIGDVTATTEASGLKPYGPDFEKSIQGALLADGINAFWAALGTSIPLTTYAQNNGVISLSRCASRRAGYACCVWLFVLGVFAKFAAIFVTIPNCILGAITTCLVASVVVSGIHVMNLREGLTRRNRFIAIFALGIGLGVTIVPTWVNITGQSGYPNEGNFWPVNPTWSAAYRGFRDSIILFISNGFSVGGFTAFILNLVLPFEGTNNEKHEPDRREDMYTQR</sequence>
<dbReference type="GO" id="GO:0005886">
    <property type="term" value="C:plasma membrane"/>
    <property type="evidence" value="ECO:0007669"/>
    <property type="project" value="TreeGrafter"/>
</dbReference>
<dbReference type="Proteomes" id="UP000886520">
    <property type="component" value="Chromosome 4"/>
</dbReference>
<feature type="transmembrane region" description="Helical" evidence="7">
    <location>
        <begin position="639"/>
        <end position="661"/>
    </location>
</feature>
<feature type="transmembrane region" description="Helical" evidence="7">
    <location>
        <begin position="556"/>
        <end position="576"/>
    </location>
</feature>
<keyword evidence="5 7" id="KW-1133">Transmembrane helix</keyword>
<feature type="transmembrane region" description="Helical" evidence="7">
    <location>
        <begin position="134"/>
        <end position="155"/>
    </location>
</feature>
<organism evidence="8 9">
    <name type="scientific">Adiantum capillus-veneris</name>
    <name type="common">Maidenhair fern</name>
    <dbReference type="NCBI Taxonomy" id="13818"/>
    <lineage>
        <taxon>Eukaryota</taxon>
        <taxon>Viridiplantae</taxon>
        <taxon>Streptophyta</taxon>
        <taxon>Embryophyta</taxon>
        <taxon>Tracheophyta</taxon>
        <taxon>Polypodiopsida</taxon>
        <taxon>Polypodiidae</taxon>
        <taxon>Polypodiales</taxon>
        <taxon>Pteridineae</taxon>
        <taxon>Pteridaceae</taxon>
        <taxon>Vittarioideae</taxon>
        <taxon>Adiantum</taxon>
    </lineage>
</organism>
<keyword evidence="6 7" id="KW-0472">Membrane</keyword>
<dbReference type="AlphaFoldDB" id="A0A9D4ZMT0"/>
<evidence type="ECO:0000256" key="3">
    <source>
        <dbReference type="ARBA" id="ARBA00022448"/>
    </source>
</evidence>
<evidence type="ECO:0000313" key="9">
    <source>
        <dbReference type="Proteomes" id="UP000886520"/>
    </source>
</evidence>
<feature type="transmembrane region" description="Helical" evidence="7">
    <location>
        <begin position="97"/>
        <end position="122"/>
    </location>
</feature>
<evidence type="ECO:0000256" key="6">
    <source>
        <dbReference type="ARBA" id="ARBA00023136"/>
    </source>
</evidence>
<feature type="transmembrane region" description="Helical" evidence="7">
    <location>
        <begin position="307"/>
        <end position="326"/>
    </location>
</feature>
<gene>
    <name evidence="8" type="ORF">GOP47_0004387</name>
</gene>
<evidence type="ECO:0000256" key="5">
    <source>
        <dbReference type="ARBA" id="ARBA00022989"/>
    </source>
</evidence>
<dbReference type="InterPro" id="IPR006043">
    <property type="entry name" value="NCS2"/>
</dbReference>
<dbReference type="OrthoDB" id="1641903at2759"/>
<evidence type="ECO:0000256" key="1">
    <source>
        <dbReference type="ARBA" id="ARBA00004141"/>
    </source>
</evidence>
<feature type="transmembrane region" description="Helical" evidence="7">
    <location>
        <begin position="251"/>
        <end position="269"/>
    </location>
</feature>
<dbReference type="PANTHER" id="PTHR42810">
    <property type="entry name" value="PURINE PERMEASE C1399.01C-RELATED"/>
    <property type="match status" value="1"/>
</dbReference>
<proteinExistence type="inferred from homology"/>
<feature type="transmembrane region" description="Helical" evidence="7">
    <location>
        <begin position="528"/>
        <end position="550"/>
    </location>
</feature>
<dbReference type="PANTHER" id="PTHR42810:SF2">
    <property type="entry name" value="PURINE PERMEASE C1399.01C-RELATED"/>
    <property type="match status" value="1"/>
</dbReference>
<evidence type="ECO:0000256" key="2">
    <source>
        <dbReference type="ARBA" id="ARBA00008821"/>
    </source>
</evidence>
<comment type="caution">
    <text evidence="8">The sequence shown here is derived from an EMBL/GenBank/DDBJ whole genome shotgun (WGS) entry which is preliminary data.</text>
</comment>
<dbReference type="GO" id="GO:0042907">
    <property type="term" value="F:xanthine transmembrane transporter activity"/>
    <property type="evidence" value="ECO:0007669"/>
    <property type="project" value="TreeGrafter"/>
</dbReference>
<keyword evidence="4 7" id="KW-0812">Transmembrane</keyword>
<comment type="similarity">
    <text evidence="2">Belongs to the nucleobase:cation symporter-2 (NCS2) (TC 2.A.40) family.</text>
</comment>
<dbReference type="Pfam" id="PF00860">
    <property type="entry name" value="Xan_ur_permease"/>
    <property type="match status" value="1"/>
</dbReference>
<evidence type="ECO:0000256" key="7">
    <source>
        <dbReference type="SAM" id="Phobius"/>
    </source>
</evidence>
<feature type="transmembrane region" description="Helical" evidence="7">
    <location>
        <begin position="222"/>
        <end position="244"/>
    </location>
</feature>
<keyword evidence="3" id="KW-0813">Transport</keyword>
<feature type="transmembrane region" description="Helical" evidence="7">
    <location>
        <begin position="162"/>
        <end position="181"/>
    </location>
</feature>
<reference evidence="8" key="1">
    <citation type="submission" date="2021-01" db="EMBL/GenBank/DDBJ databases">
        <title>Adiantum capillus-veneris genome.</title>
        <authorList>
            <person name="Fang Y."/>
            <person name="Liao Q."/>
        </authorList>
    </citation>
    <scope>NUCLEOTIDE SEQUENCE</scope>
    <source>
        <strain evidence="8">H3</strain>
        <tissue evidence="8">Leaf</tissue>
    </source>
</reference>
<keyword evidence="9" id="KW-1185">Reference proteome</keyword>
<evidence type="ECO:0000256" key="4">
    <source>
        <dbReference type="ARBA" id="ARBA00022692"/>
    </source>
</evidence>
<name>A0A9D4ZMT0_ADICA</name>
<feature type="transmembrane region" description="Helical" evidence="7">
    <location>
        <begin position="588"/>
        <end position="607"/>
    </location>
</feature>
<accession>A0A9D4ZMT0</accession>